<comment type="function">
    <text evidence="3">Necessary for protein synthesis in mitochondria. Functions as a ribosome recycling factor in mitochondria.</text>
</comment>
<dbReference type="EMBL" id="CP034208">
    <property type="protein sequence ID" value="QBZ63223.1"/>
    <property type="molecule type" value="Genomic_DNA"/>
</dbReference>
<protein>
    <recommendedName>
        <fullName evidence="5">Ribosome recycling factor domain-containing protein</fullName>
    </recommendedName>
</protein>
<feature type="region of interest" description="Disordered" evidence="4">
    <location>
        <begin position="72"/>
        <end position="114"/>
    </location>
</feature>
<dbReference type="Gene3D" id="3.30.1360.40">
    <property type="match status" value="1"/>
</dbReference>
<evidence type="ECO:0000256" key="4">
    <source>
        <dbReference type="SAM" id="MobiDB-lite"/>
    </source>
</evidence>
<evidence type="ECO:0000256" key="1">
    <source>
        <dbReference type="ARBA" id="ARBA00005912"/>
    </source>
</evidence>
<dbReference type="GO" id="GO:0005739">
    <property type="term" value="C:mitochondrion"/>
    <property type="evidence" value="ECO:0007669"/>
    <property type="project" value="TreeGrafter"/>
</dbReference>
<sequence>MGGVRAAQTLLRRSQSGLAKATVRKSPAACKPWTARVRLSTPSVLHPASPWTAPTPSCPRCFSSSRALFAKGKNAKGSKKNAQEVPASRKQGEDEEAGAQGRRSSKPEALAEDPFVLDDTEEAYARVAARGEDKLKAIRMGSRFTPEVLGKVPVTLSKKAGGKTVLLEETALVDVRQGRMVQLTLFEAENRKAVISAIQASDQFNQQPQQDPEDPTILTLKVEPEKLEDQLRNAKDIAHAWREGLRKVTNARQKKHSQWKDAKIITKDDKTKLDKVVQKLQDTRMKAVDAAEERAVQALKKARSNTLDF</sequence>
<dbReference type="PANTHER" id="PTHR20982">
    <property type="entry name" value="RIBOSOME RECYCLING FACTOR"/>
    <property type="match status" value="1"/>
</dbReference>
<accession>A0A4P7NM05</accession>
<evidence type="ECO:0000259" key="5">
    <source>
        <dbReference type="Pfam" id="PF01765"/>
    </source>
</evidence>
<keyword evidence="2" id="KW-0648">Protein biosynthesis</keyword>
<dbReference type="InterPro" id="IPR036191">
    <property type="entry name" value="RRF_sf"/>
</dbReference>
<dbReference type="PANTHER" id="PTHR20982:SF3">
    <property type="entry name" value="MITOCHONDRIAL RIBOSOME RECYCLING FACTOR PSEUDO 1"/>
    <property type="match status" value="1"/>
</dbReference>
<dbReference type="AlphaFoldDB" id="A0A4P7NM05"/>
<dbReference type="InterPro" id="IPR023584">
    <property type="entry name" value="Ribosome_recyc_fac_dom"/>
</dbReference>
<organism evidence="6 7">
    <name type="scientific">Pyricularia oryzae</name>
    <name type="common">Rice blast fungus</name>
    <name type="synonym">Magnaporthe oryzae</name>
    <dbReference type="NCBI Taxonomy" id="318829"/>
    <lineage>
        <taxon>Eukaryota</taxon>
        <taxon>Fungi</taxon>
        <taxon>Dikarya</taxon>
        <taxon>Ascomycota</taxon>
        <taxon>Pezizomycotina</taxon>
        <taxon>Sordariomycetes</taxon>
        <taxon>Sordariomycetidae</taxon>
        <taxon>Magnaporthales</taxon>
        <taxon>Pyriculariaceae</taxon>
        <taxon>Pyricularia</taxon>
    </lineage>
</organism>
<evidence type="ECO:0000313" key="7">
    <source>
        <dbReference type="Proteomes" id="UP000294847"/>
    </source>
</evidence>
<gene>
    <name evidence="6" type="ORF">PoMZ_12120</name>
</gene>
<dbReference type="GO" id="GO:0043023">
    <property type="term" value="F:ribosomal large subunit binding"/>
    <property type="evidence" value="ECO:0007669"/>
    <property type="project" value="TreeGrafter"/>
</dbReference>
<dbReference type="GO" id="GO:0006412">
    <property type="term" value="P:translation"/>
    <property type="evidence" value="ECO:0007669"/>
    <property type="project" value="UniProtKB-KW"/>
</dbReference>
<evidence type="ECO:0000256" key="2">
    <source>
        <dbReference type="ARBA" id="ARBA00022917"/>
    </source>
</evidence>
<dbReference type="Proteomes" id="UP000294847">
    <property type="component" value="Chromosome 5"/>
</dbReference>
<dbReference type="SUPFAM" id="SSF55194">
    <property type="entry name" value="Ribosome recycling factor, RRF"/>
    <property type="match status" value="1"/>
</dbReference>
<proteinExistence type="inferred from homology"/>
<dbReference type="Pfam" id="PF01765">
    <property type="entry name" value="RRF"/>
    <property type="match status" value="1"/>
</dbReference>
<evidence type="ECO:0000256" key="3">
    <source>
        <dbReference type="ARBA" id="ARBA00024909"/>
    </source>
</evidence>
<name>A0A4P7NM05_PYROR</name>
<feature type="domain" description="Ribosome recycling factor" evidence="5">
    <location>
        <begin position="133"/>
        <end position="297"/>
    </location>
</feature>
<comment type="similarity">
    <text evidence="1">Belongs to the RRF family.</text>
</comment>
<reference evidence="6 7" key="1">
    <citation type="journal article" date="2019" name="Mol. Biol. Evol.">
        <title>Blast fungal genomes show frequent chromosomal changes, gene gains and losses, and effector gene turnover.</title>
        <authorList>
            <person name="Gomez Luciano L.B."/>
            <person name="Jason Tsai I."/>
            <person name="Chuma I."/>
            <person name="Tosa Y."/>
            <person name="Chen Y.H."/>
            <person name="Li J.Y."/>
            <person name="Li M.Y."/>
            <person name="Jade Lu M.Y."/>
            <person name="Nakayashiki H."/>
            <person name="Li W.H."/>
        </authorList>
    </citation>
    <scope>NUCLEOTIDE SEQUENCE [LARGE SCALE GENOMIC DNA]</scope>
    <source>
        <strain evidence="6">MZ5-1-6</strain>
    </source>
</reference>
<dbReference type="Gene3D" id="1.10.132.20">
    <property type="entry name" value="Ribosome-recycling factor"/>
    <property type="match status" value="1"/>
</dbReference>
<dbReference type="InterPro" id="IPR002661">
    <property type="entry name" value="Ribosome_recyc_fac"/>
</dbReference>
<feature type="region of interest" description="Disordered" evidence="4">
    <location>
        <begin position="1"/>
        <end position="27"/>
    </location>
</feature>
<evidence type="ECO:0000313" key="6">
    <source>
        <dbReference type="EMBL" id="QBZ63223.1"/>
    </source>
</evidence>